<dbReference type="Pfam" id="PF02861">
    <property type="entry name" value="Clp_N"/>
    <property type="match status" value="1"/>
</dbReference>
<proteinExistence type="predicted"/>
<gene>
    <name evidence="3" type="ORF">C8D89_105219</name>
</gene>
<evidence type="ECO:0000256" key="1">
    <source>
        <dbReference type="PROSITE-ProRule" id="PRU01251"/>
    </source>
</evidence>
<dbReference type="RefSeq" id="WP_116708385.1">
    <property type="nucleotide sequence ID" value="NZ_QEKW01000005.1"/>
</dbReference>
<keyword evidence="4" id="KW-1185">Reference proteome</keyword>
<protein>
    <submittedName>
        <fullName evidence="3">ClpA/ClpB-like protein</fullName>
    </submittedName>
</protein>
<accession>A0A2U1FD54</accession>
<dbReference type="InterPro" id="IPR036628">
    <property type="entry name" value="Clp_N_dom_sf"/>
</dbReference>
<reference evidence="3 4" key="1">
    <citation type="submission" date="2018-04" db="EMBL/GenBank/DDBJ databases">
        <title>Genomic Encyclopedia of Type Strains, Phase IV (KMG-IV): sequencing the most valuable type-strain genomes for metagenomic binning, comparative biology and taxonomic classification.</title>
        <authorList>
            <person name="Goeker M."/>
        </authorList>
    </citation>
    <scope>NUCLEOTIDE SEQUENCE [LARGE SCALE GENOMIC DNA]</scope>
    <source>
        <strain evidence="3 4">DSM 45771</strain>
    </source>
</reference>
<dbReference type="InterPro" id="IPR004176">
    <property type="entry name" value="Clp_R_N"/>
</dbReference>
<dbReference type="Gene3D" id="1.10.1780.10">
    <property type="entry name" value="Clp, N-terminal domain"/>
    <property type="match status" value="1"/>
</dbReference>
<dbReference type="Proteomes" id="UP000245639">
    <property type="component" value="Unassembled WGS sequence"/>
</dbReference>
<evidence type="ECO:0000259" key="2">
    <source>
        <dbReference type="PROSITE" id="PS51903"/>
    </source>
</evidence>
<feature type="domain" description="Clp R" evidence="2">
    <location>
        <begin position="4"/>
        <end position="130"/>
    </location>
</feature>
<dbReference type="SUPFAM" id="SSF81923">
    <property type="entry name" value="Double Clp-N motif"/>
    <property type="match status" value="1"/>
</dbReference>
<evidence type="ECO:0000313" key="3">
    <source>
        <dbReference type="EMBL" id="PVZ10143.1"/>
    </source>
</evidence>
<keyword evidence="1" id="KW-0677">Repeat</keyword>
<dbReference type="EMBL" id="QEKW01000005">
    <property type="protein sequence ID" value="PVZ10143.1"/>
    <property type="molecule type" value="Genomic_DNA"/>
</dbReference>
<dbReference type="AlphaFoldDB" id="A0A2U1FD54"/>
<evidence type="ECO:0000313" key="4">
    <source>
        <dbReference type="Proteomes" id="UP000245639"/>
    </source>
</evidence>
<dbReference type="PROSITE" id="PS51903">
    <property type="entry name" value="CLP_R"/>
    <property type="match status" value="1"/>
</dbReference>
<sequence length="130" mass="14035">MQLTARQTERVARVLLLADEEAARNGDARVGTAHLLLALLRDERDHDGGPLDGVDVDDVRAELARRRGTHRTASRYRPWTPGAVAALDTAVRVAGDEPVGVRHLLRGVLADRADDAAQVLRRFGVGVAAC</sequence>
<dbReference type="OrthoDB" id="3628183at2"/>
<organism evidence="3 4">
    <name type="scientific">Actinomycetospora cinnamomea</name>
    <dbReference type="NCBI Taxonomy" id="663609"/>
    <lineage>
        <taxon>Bacteria</taxon>
        <taxon>Bacillati</taxon>
        <taxon>Actinomycetota</taxon>
        <taxon>Actinomycetes</taxon>
        <taxon>Pseudonocardiales</taxon>
        <taxon>Pseudonocardiaceae</taxon>
        <taxon>Actinomycetospora</taxon>
    </lineage>
</organism>
<name>A0A2U1FD54_9PSEU</name>
<comment type="caution">
    <text evidence="3">The sequence shown here is derived from an EMBL/GenBank/DDBJ whole genome shotgun (WGS) entry which is preliminary data.</text>
</comment>